<feature type="compositionally biased region" description="Basic and acidic residues" evidence="1">
    <location>
        <begin position="625"/>
        <end position="662"/>
    </location>
</feature>
<dbReference type="AlphaFoldDB" id="A0A482X6I2"/>
<protein>
    <recommendedName>
        <fullName evidence="4">FYVE-type zinc finger domain-containing protein</fullName>
    </recommendedName>
</protein>
<feature type="region of interest" description="Disordered" evidence="1">
    <location>
        <begin position="292"/>
        <end position="321"/>
    </location>
</feature>
<dbReference type="EMBL" id="QKKF02016774">
    <property type="protein sequence ID" value="RZF41525.1"/>
    <property type="molecule type" value="Genomic_DNA"/>
</dbReference>
<feature type="region of interest" description="Disordered" evidence="1">
    <location>
        <begin position="755"/>
        <end position="792"/>
    </location>
</feature>
<evidence type="ECO:0008006" key="4">
    <source>
        <dbReference type="Google" id="ProtNLM"/>
    </source>
</evidence>
<evidence type="ECO:0000313" key="2">
    <source>
        <dbReference type="EMBL" id="RZF41525.1"/>
    </source>
</evidence>
<dbReference type="Gene3D" id="3.30.40.10">
    <property type="entry name" value="Zinc/RING finger domain, C3HC4 (zinc finger)"/>
    <property type="match status" value="1"/>
</dbReference>
<feature type="compositionally biased region" description="Basic and acidic residues" evidence="1">
    <location>
        <begin position="294"/>
        <end position="304"/>
    </location>
</feature>
<dbReference type="CDD" id="cd00065">
    <property type="entry name" value="FYVE_like_SF"/>
    <property type="match status" value="1"/>
</dbReference>
<organism evidence="2 3">
    <name type="scientific">Laodelphax striatellus</name>
    <name type="common">Small brown planthopper</name>
    <name type="synonym">Delphax striatella</name>
    <dbReference type="NCBI Taxonomy" id="195883"/>
    <lineage>
        <taxon>Eukaryota</taxon>
        <taxon>Metazoa</taxon>
        <taxon>Ecdysozoa</taxon>
        <taxon>Arthropoda</taxon>
        <taxon>Hexapoda</taxon>
        <taxon>Insecta</taxon>
        <taxon>Pterygota</taxon>
        <taxon>Neoptera</taxon>
        <taxon>Paraneoptera</taxon>
        <taxon>Hemiptera</taxon>
        <taxon>Auchenorrhyncha</taxon>
        <taxon>Fulgoroidea</taxon>
        <taxon>Delphacidae</taxon>
        <taxon>Criomorphinae</taxon>
        <taxon>Laodelphax</taxon>
    </lineage>
</organism>
<dbReference type="InterPro" id="IPR011011">
    <property type="entry name" value="Znf_FYVE_PHD"/>
</dbReference>
<feature type="region of interest" description="Disordered" evidence="1">
    <location>
        <begin position="378"/>
        <end position="401"/>
    </location>
</feature>
<evidence type="ECO:0000313" key="3">
    <source>
        <dbReference type="Proteomes" id="UP000291343"/>
    </source>
</evidence>
<feature type="compositionally biased region" description="Polar residues" evidence="1">
    <location>
        <begin position="614"/>
        <end position="624"/>
    </location>
</feature>
<dbReference type="Proteomes" id="UP000291343">
    <property type="component" value="Unassembled WGS sequence"/>
</dbReference>
<feature type="region of interest" description="Disordered" evidence="1">
    <location>
        <begin position="49"/>
        <end position="75"/>
    </location>
</feature>
<comment type="caution">
    <text evidence="2">The sequence shown here is derived from an EMBL/GenBank/DDBJ whole genome shotgun (WGS) entry which is preliminary data.</text>
</comment>
<feature type="compositionally biased region" description="Basic and acidic residues" evidence="1">
    <location>
        <begin position="763"/>
        <end position="777"/>
    </location>
</feature>
<dbReference type="OrthoDB" id="6619097at2759"/>
<dbReference type="SUPFAM" id="SSF57903">
    <property type="entry name" value="FYVE/PHD zinc finger"/>
    <property type="match status" value="1"/>
</dbReference>
<reference evidence="2 3" key="1">
    <citation type="journal article" date="2017" name="Gigascience">
        <title>Genome sequence of the small brown planthopper, Laodelphax striatellus.</title>
        <authorList>
            <person name="Zhu J."/>
            <person name="Jiang F."/>
            <person name="Wang X."/>
            <person name="Yang P."/>
            <person name="Bao Y."/>
            <person name="Zhao W."/>
            <person name="Wang W."/>
            <person name="Lu H."/>
            <person name="Wang Q."/>
            <person name="Cui N."/>
            <person name="Li J."/>
            <person name="Chen X."/>
            <person name="Luo L."/>
            <person name="Yu J."/>
            <person name="Kang L."/>
            <person name="Cui F."/>
        </authorList>
    </citation>
    <scope>NUCLEOTIDE SEQUENCE [LARGE SCALE GENOMIC DNA]</scope>
    <source>
        <strain evidence="2">Lst14</strain>
    </source>
</reference>
<keyword evidence="3" id="KW-1185">Reference proteome</keyword>
<dbReference type="InterPro" id="IPR013083">
    <property type="entry name" value="Znf_RING/FYVE/PHD"/>
</dbReference>
<feature type="compositionally biased region" description="Low complexity" evidence="1">
    <location>
        <begin position="50"/>
        <end position="75"/>
    </location>
</feature>
<name>A0A482X6I2_LAOST</name>
<dbReference type="STRING" id="195883.A0A482X6I2"/>
<proteinExistence type="predicted"/>
<accession>A0A482X6I2</accession>
<sequence length="987" mass="109391">MPSMPALVSGGISLGVLAGFLSSVYYVLLAGLKWFGNLQLAVQNGDSEQSQISDKSSSSSSSSCGRCGCSVTSGGRTRRKIDCIGCGHIVCRQCSIRTPTGDCVCVNCNKFQEAQQQTADWFYEQLKQRFFNSGTVAAAALNTTSGQDGEVRDFMESIVEGLVGDGLDNVCLRPVSTHPNYKPLSLTDSPSFIHGELKELIKQIMREATNLPSFHVFSNGSLEKSIENEAGELQKKSYEDILATAILNKVVERHQQGLSKLGSNSQISVRDTNGNVVGRNIRRRRRKYKLTNKPVHDCRRRDSSSDSETNEHFPNSCDDCNWSGSTKSDPLSFTIEECIEEVVTRYSSEDERDTGLGKFLSTLDFKRRQRAPFPEFGMDIVDRRGSSPSSTADEDEEENLSLSRKDANIHVSMEVISNVDSWEENWLFQKKRLKTAGMNHSMPVPMLVPNPSEEYRVLIGDVDADETSDLSECSDSALEDLLDGPDKNASSLHSESEHELENTDAEDEFLMQLYKANKPLIHNGFSLQNGSVLESAVEECEDEADCKTAENCSAIKSKNPVFNLNEAKNNKLIVPQVDSGEGSLEIQQDSEYTEAYDSAAQLSVSKKDTETRQPDSINVDSNEASDNKSSNEERRIESEDSAPKNAKSDRMESQNNEDRANDSESENFDLFSAPPRPGTIAEREHKKWLQAVPLTNNPYSKENIERRQRERMLLRRQISNETSVEFPELTGENNASVVPIDCSGCEPNHKQYGRDYYINNGGDQKEKRRDSSNDTRTDISTTHAYDGSKSQVSVRVEVEVGGRWSGAPPPPSKSAVETRTHVSNLNNQQLLTTVSTSNSRDRQQVTTVSTWGAASAAADDDDYDDDHIALPSVKELAKQFSNIETDSQPQIQIAEVQASSTPVSKNKLEVQSLPVRQVHSLTARCISKEFREGLRASNRPADYMRPVEKADSCGNISDDSGTASPTPTNNQKLCNSIAFWEQMNSTR</sequence>
<feature type="region of interest" description="Disordered" evidence="1">
    <location>
        <begin position="596"/>
        <end position="678"/>
    </location>
</feature>
<feature type="region of interest" description="Disordered" evidence="1">
    <location>
        <begin position="481"/>
        <end position="504"/>
    </location>
</feature>
<gene>
    <name evidence="2" type="ORF">LSTR_LSTR000239</name>
</gene>
<dbReference type="InParanoid" id="A0A482X6I2"/>
<evidence type="ECO:0000256" key="1">
    <source>
        <dbReference type="SAM" id="MobiDB-lite"/>
    </source>
</evidence>